<keyword evidence="2" id="KW-0472">Membrane</keyword>
<evidence type="ECO:0000313" key="4">
    <source>
        <dbReference type="Proteomes" id="UP000610966"/>
    </source>
</evidence>
<keyword evidence="2" id="KW-0812">Transmembrane</keyword>
<name>A0A8J3RH12_9ACTN</name>
<proteinExistence type="predicted"/>
<gene>
    <name evidence="3" type="ORF">Mth01_57920</name>
</gene>
<comment type="caution">
    <text evidence="3">The sequence shown here is derived from an EMBL/GenBank/DDBJ whole genome shotgun (WGS) entry which is preliminary data.</text>
</comment>
<feature type="compositionally biased region" description="Pro residues" evidence="1">
    <location>
        <begin position="7"/>
        <end position="25"/>
    </location>
</feature>
<dbReference type="Proteomes" id="UP000610966">
    <property type="component" value="Unassembled WGS sequence"/>
</dbReference>
<dbReference type="RefSeq" id="WP_204019170.1">
    <property type="nucleotide sequence ID" value="NZ_BOOG01000112.1"/>
</dbReference>
<dbReference type="EMBL" id="BOOG01000112">
    <property type="protein sequence ID" value="GIH73539.1"/>
    <property type="molecule type" value="Genomic_DNA"/>
</dbReference>
<keyword evidence="4" id="KW-1185">Reference proteome</keyword>
<feature type="transmembrane region" description="Helical" evidence="2">
    <location>
        <begin position="35"/>
        <end position="58"/>
    </location>
</feature>
<protein>
    <submittedName>
        <fullName evidence="3">Uncharacterized protein</fullName>
    </submittedName>
</protein>
<sequence>MAHQQGPPGPSPYNPPPGAGYPFPKPPKKSNTGMILAIVGGTLLLLFGGCAAIVAVAGDTSSQVTTTPTRNAPDAIAVDQSASAEPEPEPEPAEVTPKPRDIKIDIKILKKKCFGSAGCNITYRISPTYVGPGYSEDIEWQVVYEVRGGEDGPQINSFTLHDEQIEYQSEEFVSVSSSATKLRGRVTEVMKN</sequence>
<evidence type="ECO:0000256" key="2">
    <source>
        <dbReference type="SAM" id="Phobius"/>
    </source>
</evidence>
<reference evidence="3" key="1">
    <citation type="submission" date="2021-01" db="EMBL/GenBank/DDBJ databases">
        <title>Whole genome shotgun sequence of Sphaerimonospora thailandensis NBRC 107569.</title>
        <authorList>
            <person name="Komaki H."/>
            <person name="Tamura T."/>
        </authorList>
    </citation>
    <scope>NUCLEOTIDE SEQUENCE</scope>
    <source>
        <strain evidence="3">NBRC 107569</strain>
    </source>
</reference>
<organism evidence="3 4">
    <name type="scientific">Sphaerimonospora thailandensis</name>
    <dbReference type="NCBI Taxonomy" id="795644"/>
    <lineage>
        <taxon>Bacteria</taxon>
        <taxon>Bacillati</taxon>
        <taxon>Actinomycetota</taxon>
        <taxon>Actinomycetes</taxon>
        <taxon>Streptosporangiales</taxon>
        <taxon>Streptosporangiaceae</taxon>
        <taxon>Sphaerimonospora</taxon>
    </lineage>
</organism>
<keyword evidence="2" id="KW-1133">Transmembrane helix</keyword>
<feature type="region of interest" description="Disordered" evidence="1">
    <location>
        <begin position="79"/>
        <end position="99"/>
    </location>
</feature>
<evidence type="ECO:0000256" key="1">
    <source>
        <dbReference type="SAM" id="MobiDB-lite"/>
    </source>
</evidence>
<dbReference type="AlphaFoldDB" id="A0A8J3RH12"/>
<accession>A0A8J3RH12</accession>
<feature type="region of interest" description="Disordered" evidence="1">
    <location>
        <begin position="1"/>
        <end position="26"/>
    </location>
</feature>
<evidence type="ECO:0000313" key="3">
    <source>
        <dbReference type="EMBL" id="GIH73539.1"/>
    </source>
</evidence>